<dbReference type="Pfam" id="PF09746">
    <property type="entry name" value="Membralin"/>
    <property type="match status" value="1"/>
</dbReference>
<feature type="transmembrane region" description="Helical" evidence="2">
    <location>
        <begin position="358"/>
        <end position="378"/>
    </location>
</feature>
<dbReference type="PANTHER" id="PTHR21650:SF4">
    <property type="entry name" value="MEMBRALIN"/>
    <property type="match status" value="1"/>
</dbReference>
<gene>
    <name evidence="3" type="ORF">RHSIM_Rhsim05G0203300</name>
</gene>
<feature type="transmembrane region" description="Helical" evidence="2">
    <location>
        <begin position="434"/>
        <end position="451"/>
    </location>
</feature>
<evidence type="ECO:0000256" key="2">
    <source>
        <dbReference type="SAM" id="Phobius"/>
    </source>
</evidence>
<evidence type="ECO:0000313" key="4">
    <source>
        <dbReference type="Proteomes" id="UP000626092"/>
    </source>
</evidence>
<dbReference type="Proteomes" id="UP000626092">
    <property type="component" value="Unassembled WGS sequence"/>
</dbReference>
<evidence type="ECO:0000313" key="3">
    <source>
        <dbReference type="EMBL" id="KAF7142380.1"/>
    </source>
</evidence>
<dbReference type="GO" id="GO:0034976">
    <property type="term" value="P:response to endoplasmic reticulum stress"/>
    <property type="evidence" value="ECO:0007669"/>
    <property type="project" value="TreeGrafter"/>
</dbReference>
<comment type="caution">
    <text evidence="3">The sequence shown here is derived from an EMBL/GenBank/DDBJ whole genome shotgun (WGS) entry which is preliminary data.</text>
</comment>
<accession>A0A834GXJ6</accession>
<dbReference type="InterPro" id="IPR019144">
    <property type="entry name" value="Membralin"/>
</dbReference>
<keyword evidence="2" id="KW-0812">Transmembrane</keyword>
<dbReference type="EMBL" id="WJXA01000005">
    <property type="protein sequence ID" value="KAF7142380.1"/>
    <property type="molecule type" value="Genomic_DNA"/>
</dbReference>
<proteinExistence type="predicted"/>
<dbReference type="GO" id="GO:0005783">
    <property type="term" value="C:endoplasmic reticulum"/>
    <property type="evidence" value="ECO:0007669"/>
    <property type="project" value="TreeGrafter"/>
</dbReference>
<organism evidence="3 4">
    <name type="scientific">Rhododendron simsii</name>
    <name type="common">Sims's rhododendron</name>
    <dbReference type="NCBI Taxonomy" id="118357"/>
    <lineage>
        <taxon>Eukaryota</taxon>
        <taxon>Viridiplantae</taxon>
        <taxon>Streptophyta</taxon>
        <taxon>Embryophyta</taxon>
        <taxon>Tracheophyta</taxon>
        <taxon>Spermatophyta</taxon>
        <taxon>Magnoliopsida</taxon>
        <taxon>eudicotyledons</taxon>
        <taxon>Gunneridae</taxon>
        <taxon>Pentapetalae</taxon>
        <taxon>asterids</taxon>
        <taxon>Ericales</taxon>
        <taxon>Ericaceae</taxon>
        <taxon>Ericoideae</taxon>
        <taxon>Rhodoreae</taxon>
        <taxon>Rhododendron</taxon>
    </lineage>
</organism>
<keyword evidence="4" id="KW-1185">Reference proteome</keyword>
<feature type="region of interest" description="Disordered" evidence="1">
    <location>
        <begin position="579"/>
        <end position="618"/>
    </location>
</feature>
<protein>
    <recommendedName>
        <fullName evidence="5">Membralin</fullName>
    </recommendedName>
</protein>
<evidence type="ECO:0008006" key="5">
    <source>
        <dbReference type="Google" id="ProtNLM"/>
    </source>
</evidence>
<dbReference type="PANTHER" id="PTHR21650">
    <property type="entry name" value="MEMBRALIN/KINETOCHORE PROTEIN NUF2"/>
    <property type="match status" value="1"/>
</dbReference>
<keyword evidence="2" id="KW-0472">Membrane</keyword>
<feature type="transmembrane region" description="Helical" evidence="2">
    <location>
        <begin position="463"/>
        <end position="480"/>
    </location>
</feature>
<name>A0A834GXJ6_RHOSS</name>
<keyword evidence="2" id="KW-1133">Transmembrane helix</keyword>
<dbReference type="AlphaFoldDB" id="A0A834GXJ6"/>
<sequence length="685" mass="78769">MVNEQTFIRVQERFSQMLTKRVRATLEYGYLFVAITLFCILVVMHANYVQQPGCSSELTGVETNEAQLIQIKITSAGLWSQNESQYEVIDVSVKESESENLKVEDGDELTILATEFWLNWIGSGTKKGKLAMKSWKSDYDIVEPHAEVSTSGESSNPAIDDGFPKINKEESRFRFPISAKESFKAVVFRIYRKWDGRLSFCWRHGKRILRDFESIPDIAGIHLNLDIPKWLRILHLDMLNSYAVQWLEKKSKAFEPTYLYTMEKGYFLLPEGARSRHNIRTVNISISARHSCFGNRWQQLLINRLVGYDTILMNSLLSSPGQGFLYNYQTKEFYNLTYAHEQPESSAKFGDYLVTKCGVLMMSLFVFFTTTMSVSFTLRETQTRMLKFTVQLQHHARHRLPTFQLIFVHVIESLVFVPIMIGILFFLFEFYDDQLLAFMVLILVWLCELFTLISVRTPISMKFFPRFFLLYFLVFHIYFFSYTYGFSYLALSTTASFMQHLILYFWNRFEVPALQRFMQNRRSQFQQHPDFHITSSTILASTLHITRLNTRHPVPQNMDMTSGPETRVPDPVIPGNGAALLSGFEGPAQNDNSDSFGGNPLQDAGQPDLRQAETGGNPGTMNSFSSLLLWILGGAAGASSEGLNSFLSMFRDVRHQGQFETPRGGTPDWTTDSCKAWKFEPNQYL</sequence>
<reference evidence="3" key="1">
    <citation type="submission" date="2019-11" db="EMBL/GenBank/DDBJ databases">
        <authorList>
            <person name="Liu Y."/>
            <person name="Hou J."/>
            <person name="Li T.-Q."/>
            <person name="Guan C.-H."/>
            <person name="Wu X."/>
            <person name="Wu H.-Z."/>
            <person name="Ling F."/>
            <person name="Zhang R."/>
            <person name="Shi X.-G."/>
            <person name="Ren J.-P."/>
            <person name="Chen E.-F."/>
            <person name="Sun J.-M."/>
        </authorList>
    </citation>
    <scope>NUCLEOTIDE SEQUENCE</scope>
    <source>
        <strain evidence="3">Adult_tree_wgs_1</strain>
        <tissue evidence="3">Leaves</tissue>
    </source>
</reference>
<feature type="transmembrane region" description="Helical" evidence="2">
    <location>
        <begin position="405"/>
        <end position="428"/>
    </location>
</feature>
<dbReference type="OrthoDB" id="6779347at2759"/>
<dbReference type="GO" id="GO:1904294">
    <property type="term" value="P:positive regulation of ERAD pathway"/>
    <property type="evidence" value="ECO:0007669"/>
    <property type="project" value="TreeGrafter"/>
</dbReference>
<evidence type="ECO:0000256" key="1">
    <source>
        <dbReference type="SAM" id="MobiDB-lite"/>
    </source>
</evidence>
<feature type="transmembrane region" description="Helical" evidence="2">
    <location>
        <begin position="28"/>
        <end position="48"/>
    </location>
</feature>